<dbReference type="EMBL" id="LR699119">
    <property type="protein sequence ID" value="VVC75960.1"/>
    <property type="molecule type" value="Genomic_DNA"/>
</dbReference>
<keyword evidence="2" id="KW-1185">Reference proteome</keyword>
<protein>
    <submittedName>
        <fullName evidence="1">Uncharacterized protein</fullName>
    </submittedName>
</protein>
<evidence type="ECO:0000313" key="2">
    <source>
        <dbReference type="Proteomes" id="UP000324194"/>
    </source>
</evidence>
<name>A0A5E4PG27_9COXI</name>
<reference evidence="1 2" key="1">
    <citation type="submission" date="2019-08" db="EMBL/GenBank/DDBJ databases">
        <authorList>
            <person name="Guy L."/>
        </authorList>
    </citation>
    <scope>NUCLEOTIDE SEQUENCE [LARGE SCALE GENOMIC DNA]</scope>
    <source>
        <strain evidence="1 2">SGT-108</strain>
    </source>
</reference>
<gene>
    <name evidence="1" type="ORF">AQUSIP_12610</name>
</gene>
<dbReference type="RefSeq" id="WP_148339223.1">
    <property type="nucleotide sequence ID" value="NZ_LR699119.1"/>
</dbReference>
<accession>A0A5E4PG27</accession>
<organism evidence="1 2">
    <name type="scientific">Aquicella siphonis</name>
    <dbReference type="NCBI Taxonomy" id="254247"/>
    <lineage>
        <taxon>Bacteria</taxon>
        <taxon>Pseudomonadati</taxon>
        <taxon>Pseudomonadota</taxon>
        <taxon>Gammaproteobacteria</taxon>
        <taxon>Legionellales</taxon>
        <taxon>Coxiellaceae</taxon>
        <taxon>Aquicella</taxon>
    </lineage>
</organism>
<sequence>MMYLLKSKCEKNDAGDMIICLEKIKSIKAQKLKFKNGSFCRLIINMTLESDKIDDYFVANFDDEENFRQALKRLLGACGSSENEALEMSTDFALHEVNLEEKISAVFEKLKETIGI</sequence>
<dbReference type="AlphaFoldDB" id="A0A5E4PG27"/>
<dbReference type="Proteomes" id="UP000324194">
    <property type="component" value="Chromosome 1"/>
</dbReference>
<dbReference type="KEGG" id="asip:AQUSIP_12610"/>
<evidence type="ECO:0000313" key="1">
    <source>
        <dbReference type="EMBL" id="VVC75960.1"/>
    </source>
</evidence>
<proteinExistence type="predicted"/>